<dbReference type="InterPro" id="IPR050502">
    <property type="entry name" value="Euk_RNA-bind_prot"/>
</dbReference>
<dbReference type="OrthoDB" id="1749473at2759"/>
<dbReference type="RefSeq" id="XP_022627988.1">
    <property type="nucleotide sequence ID" value="XM_022773523.1"/>
</dbReference>
<dbReference type="CDD" id="cd21603">
    <property type="entry name" value="RRM3_PES4_MIP6"/>
    <property type="match status" value="1"/>
</dbReference>
<dbReference type="CDD" id="cd21601">
    <property type="entry name" value="RRM1_PES4_MIP6"/>
    <property type="match status" value="1"/>
</dbReference>
<dbReference type="PANTHER" id="PTHR48025">
    <property type="entry name" value="OS02G0815200 PROTEIN"/>
    <property type="match status" value="1"/>
</dbReference>
<feature type="domain" description="RRM" evidence="4">
    <location>
        <begin position="184"/>
        <end position="252"/>
    </location>
</feature>
<dbReference type="InterPro" id="IPR012677">
    <property type="entry name" value="Nucleotide-bd_a/b_plait_sf"/>
</dbReference>
<evidence type="ECO:0000256" key="2">
    <source>
        <dbReference type="PROSITE-ProRule" id="PRU00176"/>
    </source>
</evidence>
<dbReference type="CDD" id="cd21604">
    <property type="entry name" value="RRM4_PES4_MIP6"/>
    <property type="match status" value="1"/>
</dbReference>
<protein>
    <submittedName>
        <fullName evidence="5">LALA0S03e10264g1_1</fullName>
    </submittedName>
</protein>
<feature type="domain" description="RRM" evidence="4">
    <location>
        <begin position="303"/>
        <end position="380"/>
    </location>
</feature>
<accession>A0A0C7N1C2</accession>
<dbReference type="Gene3D" id="3.30.70.330">
    <property type="match status" value="3"/>
</dbReference>
<dbReference type="HOGENOM" id="CLU_020939_0_0_1"/>
<dbReference type="STRING" id="1245769.A0A0C7N1C2"/>
<dbReference type="InterPro" id="IPR035979">
    <property type="entry name" value="RBD_domain_sf"/>
</dbReference>
<dbReference type="Proteomes" id="UP000054304">
    <property type="component" value="Unassembled WGS sequence"/>
</dbReference>
<gene>
    <name evidence="5" type="ORF">LALA0_S03e10264g</name>
</gene>
<dbReference type="GeneID" id="34685196"/>
<evidence type="ECO:0000256" key="3">
    <source>
        <dbReference type="SAM" id="MobiDB-lite"/>
    </source>
</evidence>
<evidence type="ECO:0000313" key="5">
    <source>
        <dbReference type="EMBL" id="CEP61756.1"/>
    </source>
</evidence>
<dbReference type="EMBL" id="LN736362">
    <property type="protein sequence ID" value="CEP61756.1"/>
    <property type="molecule type" value="Genomic_DNA"/>
</dbReference>
<dbReference type="InterPro" id="IPR000504">
    <property type="entry name" value="RRM_dom"/>
</dbReference>
<keyword evidence="6" id="KW-1185">Reference proteome</keyword>
<feature type="region of interest" description="Disordered" evidence="3">
    <location>
        <begin position="499"/>
        <end position="530"/>
    </location>
</feature>
<dbReference type="Pfam" id="PF00076">
    <property type="entry name" value="RRM_1"/>
    <property type="match status" value="3"/>
</dbReference>
<dbReference type="PANTHER" id="PTHR48025:SF1">
    <property type="entry name" value="RRM DOMAIN-CONTAINING PROTEIN"/>
    <property type="match status" value="1"/>
</dbReference>
<evidence type="ECO:0000313" key="6">
    <source>
        <dbReference type="Proteomes" id="UP000054304"/>
    </source>
</evidence>
<dbReference type="AlphaFoldDB" id="A0A0C7N1C2"/>
<name>A0A0C7N1C2_9SACH</name>
<dbReference type="PROSITE" id="PS50102">
    <property type="entry name" value="RRM"/>
    <property type="match status" value="3"/>
</dbReference>
<dbReference type="GO" id="GO:0003729">
    <property type="term" value="F:mRNA binding"/>
    <property type="evidence" value="ECO:0007669"/>
    <property type="project" value="TreeGrafter"/>
</dbReference>
<keyword evidence="1 2" id="KW-0694">RNA-binding</keyword>
<dbReference type="CDD" id="cd21602">
    <property type="entry name" value="RRM2_PES4_MIP6"/>
    <property type="match status" value="1"/>
</dbReference>
<evidence type="ECO:0000256" key="1">
    <source>
        <dbReference type="ARBA" id="ARBA00022884"/>
    </source>
</evidence>
<evidence type="ECO:0000259" key="4">
    <source>
        <dbReference type="PROSITE" id="PS50102"/>
    </source>
</evidence>
<proteinExistence type="predicted"/>
<feature type="domain" description="RRM" evidence="4">
    <location>
        <begin position="96"/>
        <end position="174"/>
    </location>
</feature>
<dbReference type="SUPFAM" id="SSF54928">
    <property type="entry name" value="RNA-binding domain, RBD"/>
    <property type="match status" value="2"/>
</dbReference>
<organism evidence="5 6">
    <name type="scientific">Lachancea lanzarotensis</name>
    <dbReference type="NCBI Taxonomy" id="1245769"/>
    <lineage>
        <taxon>Eukaryota</taxon>
        <taxon>Fungi</taxon>
        <taxon>Dikarya</taxon>
        <taxon>Ascomycota</taxon>
        <taxon>Saccharomycotina</taxon>
        <taxon>Saccharomycetes</taxon>
        <taxon>Saccharomycetales</taxon>
        <taxon>Saccharomycetaceae</taxon>
        <taxon>Lachancea</taxon>
    </lineage>
</organism>
<reference evidence="5 6" key="1">
    <citation type="submission" date="2014-12" db="EMBL/GenBank/DDBJ databases">
        <authorList>
            <person name="Neuveglise Cecile"/>
        </authorList>
    </citation>
    <scope>NUCLEOTIDE SEQUENCE [LARGE SCALE GENOMIC DNA]</scope>
    <source>
        <strain evidence="5 6">CBS 12615</strain>
    </source>
</reference>
<dbReference type="SMART" id="SM00360">
    <property type="entry name" value="RRM"/>
    <property type="match status" value="4"/>
</dbReference>
<sequence length="631" mass="71224">MPKGVRGGFKADTGNVLNTISPNVNRFKENKSQNVGFGKVPRANQTVDSSFKASSITGENKLHSSVSSQNSDGTESDAVVQLNDSKDTCISSFKTTALFIGDLNQNVTERMLKDVFGVFPSLQSVKICLDAETKKSLGYGYLNFAETEDAQKAIRDFSYVSLFGREVRIMPSMRNTYFRKNIGTNVFFANLPLENPNLTTRAFYETFICFGRVLSCKLERRKNIGFVYFESDAVAKKVIDEFNDAEFFGNKISCGLHFDKDVRKSPEFEKRKAKLDGLTKECLVTDDQTEIEYGESSGGPHPNSVHVKNLPIEADNEKLLDFFSKVGPVKSIFTATNKMHKRTCWGFVTYKKGNDTQNALKTLDGMLFMGKKLSITKGIRADEATRVVRPAKDTSHQDSISILLSNGYRQTLYLSNLSSICNEEFLEQLCSTEKIGYKHIVIDHYDKDTLTFAGQVLCSSRPDANRLFTSLNNKLIGDCDIKVSWRPLLTQNHISIGSRKLKKSDEQTQNSSDGFEDHKGISEPYLRNNPPPAAYAPRSMKFSQDAHICAKRQLLDVLRKEIKTAMDFISYPNASRDENLKCIAEYIFDVYWRSDVESLTKFILLMNTRPQHGRSLQKQVQEAINFLGFQR</sequence>